<dbReference type="InterPro" id="IPR009044">
    <property type="entry name" value="ssDNA-bd_transcriptional_reg"/>
</dbReference>
<evidence type="ECO:0000256" key="1">
    <source>
        <dbReference type="ARBA" id="ARBA00004123"/>
    </source>
</evidence>
<dbReference type="InterPro" id="IPR045125">
    <property type="entry name" value="Sub1/Tcp4-like"/>
</dbReference>
<gene>
    <name evidence="9" type="ORF">AQUCO_08200043v1</name>
</gene>
<dbReference type="STRING" id="218851.A0A2G5C7M9"/>
<keyword evidence="10" id="KW-1185">Reference proteome</keyword>
<dbReference type="GO" id="GO:0060261">
    <property type="term" value="P:positive regulation of transcription initiation by RNA polymerase II"/>
    <property type="evidence" value="ECO:0007669"/>
    <property type="project" value="InterPro"/>
</dbReference>
<dbReference type="Pfam" id="PF02229">
    <property type="entry name" value="PC4"/>
    <property type="match status" value="1"/>
</dbReference>
<evidence type="ECO:0000259" key="8">
    <source>
        <dbReference type="Pfam" id="PF02229"/>
    </source>
</evidence>
<dbReference type="InterPro" id="IPR003173">
    <property type="entry name" value="PC4_C"/>
</dbReference>
<dbReference type="GO" id="GO:0003713">
    <property type="term" value="F:transcription coactivator activity"/>
    <property type="evidence" value="ECO:0007669"/>
    <property type="project" value="InterPro"/>
</dbReference>
<dbReference type="OrthoDB" id="2505440at2759"/>
<keyword evidence="4" id="KW-0238">DNA-binding</keyword>
<comment type="similarity">
    <text evidence="2">Belongs to the transcriptional coactivator PC4 family.</text>
</comment>
<dbReference type="GO" id="GO:0003677">
    <property type="term" value="F:DNA binding"/>
    <property type="evidence" value="ECO:0007669"/>
    <property type="project" value="UniProtKB-KW"/>
</dbReference>
<dbReference type="SUPFAM" id="SSF54447">
    <property type="entry name" value="ssDNA-binding transcriptional regulator domain"/>
    <property type="match status" value="1"/>
</dbReference>
<name>A0A2G5C7M9_AQUCA</name>
<dbReference type="FunFam" id="2.30.31.10:FF:000005">
    <property type="entry name" value="Putative transcriptional co-activator"/>
    <property type="match status" value="1"/>
</dbReference>
<dbReference type="Proteomes" id="UP000230069">
    <property type="component" value="Unassembled WGS sequence"/>
</dbReference>
<evidence type="ECO:0000256" key="5">
    <source>
        <dbReference type="ARBA" id="ARBA00023163"/>
    </source>
</evidence>
<evidence type="ECO:0000256" key="4">
    <source>
        <dbReference type="ARBA" id="ARBA00023125"/>
    </source>
</evidence>
<protein>
    <recommendedName>
        <fullName evidence="8">Transcriptional coactivator p15 (PC4) C-terminal domain-containing protein</fullName>
    </recommendedName>
</protein>
<feature type="region of interest" description="Disordered" evidence="7">
    <location>
        <begin position="1"/>
        <end position="42"/>
    </location>
</feature>
<feature type="domain" description="Transcriptional coactivator p15 (PC4) C-terminal" evidence="8">
    <location>
        <begin position="51"/>
        <end position="102"/>
    </location>
</feature>
<sequence>MVWKKGKRKSEEEELVSDEEVSGPLAKKTTAKKSTTTTTAGNDSEKDIFVCEISERRRVSVRSWKGAVVLDIREFYEKDGKKLPGKKGISLSMDQWKILRDHVDQIDKALAENS</sequence>
<comment type="subcellular location">
    <subcellularLocation>
        <location evidence="1">Nucleus</location>
    </subcellularLocation>
</comment>
<evidence type="ECO:0000256" key="7">
    <source>
        <dbReference type="SAM" id="MobiDB-lite"/>
    </source>
</evidence>
<accession>A0A2G5C7M9</accession>
<evidence type="ECO:0000256" key="6">
    <source>
        <dbReference type="ARBA" id="ARBA00023242"/>
    </source>
</evidence>
<evidence type="ECO:0000313" key="9">
    <source>
        <dbReference type="EMBL" id="PIA27251.1"/>
    </source>
</evidence>
<organism evidence="9 10">
    <name type="scientific">Aquilegia coerulea</name>
    <name type="common">Rocky mountain columbine</name>
    <dbReference type="NCBI Taxonomy" id="218851"/>
    <lineage>
        <taxon>Eukaryota</taxon>
        <taxon>Viridiplantae</taxon>
        <taxon>Streptophyta</taxon>
        <taxon>Embryophyta</taxon>
        <taxon>Tracheophyta</taxon>
        <taxon>Spermatophyta</taxon>
        <taxon>Magnoliopsida</taxon>
        <taxon>Ranunculales</taxon>
        <taxon>Ranunculaceae</taxon>
        <taxon>Thalictroideae</taxon>
        <taxon>Aquilegia</taxon>
    </lineage>
</organism>
<evidence type="ECO:0000313" key="10">
    <source>
        <dbReference type="Proteomes" id="UP000230069"/>
    </source>
</evidence>
<keyword evidence="3" id="KW-0805">Transcription regulation</keyword>
<evidence type="ECO:0000256" key="3">
    <source>
        <dbReference type="ARBA" id="ARBA00023015"/>
    </source>
</evidence>
<feature type="compositionally biased region" description="Low complexity" evidence="7">
    <location>
        <begin position="26"/>
        <end position="40"/>
    </location>
</feature>
<evidence type="ECO:0000256" key="2">
    <source>
        <dbReference type="ARBA" id="ARBA00009001"/>
    </source>
</evidence>
<dbReference type="PANTHER" id="PTHR13215">
    <property type="entry name" value="RNA POLYMERASE II TRANSCRIPTIONAL COACTIVATOR"/>
    <property type="match status" value="1"/>
</dbReference>
<keyword evidence="6" id="KW-0539">Nucleus</keyword>
<proteinExistence type="inferred from homology"/>
<feature type="compositionally biased region" description="Acidic residues" evidence="7">
    <location>
        <begin position="12"/>
        <end position="21"/>
    </location>
</feature>
<dbReference type="Gene3D" id="2.30.31.10">
    <property type="entry name" value="Transcriptional Coactivator Pc4, Chain A"/>
    <property type="match status" value="1"/>
</dbReference>
<dbReference type="GO" id="GO:0005634">
    <property type="term" value="C:nucleus"/>
    <property type="evidence" value="ECO:0007669"/>
    <property type="project" value="UniProtKB-SubCell"/>
</dbReference>
<dbReference type="InParanoid" id="A0A2G5C7M9"/>
<dbReference type="AlphaFoldDB" id="A0A2G5C7M9"/>
<reference evidence="9 10" key="1">
    <citation type="submission" date="2017-09" db="EMBL/GenBank/DDBJ databases">
        <title>WGS assembly of Aquilegia coerulea Goldsmith.</title>
        <authorList>
            <person name="Hodges S."/>
            <person name="Kramer E."/>
            <person name="Nordborg M."/>
            <person name="Tomkins J."/>
            <person name="Borevitz J."/>
            <person name="Derieg N."/>
            <person name="Yan J."/>
            <person name="Mihaltcheva S."/>
            <person name="Hayes R.D."/>
            <person name="Rokhsar D."/>
        </authorList>
    </citation>
    <scope>NUCLEOTIDE SEQUENCE [LARGE SCALE GENOMIC DNA]</scope>
    <source>
        <strain evidence="10">cv. Goldsmith</strain>
    </source>
</reference>
<keyword evidence="5" id="KW-0804">Transcription</keyword>
<dbReference type="EMBL" id="KZ305099">
    <property type="protein sequence ID" value="PIA27251.1"/>
    <property type="molecule type" value="Genomic_DNA"/>
</dbReference>